<dbReference type="AlphaFoldDB" id="A0A4D5S122"/>
<reference evidence="9" key="1">
    <citation type="submission" date="2019-04" db="EMBL/GenBank/DDBJ databases">
        <title>An insight into the mialome of Ixodes scapularis.</title>
        <authorList>
            <person name="Ribeiro J.M."/>
            <person name="Mather T.N."/>
            <person name="Karim S."/>
        </authorList>
    </citation>
    <scope>NUCLEOTIDE SEQUENCE</scope>
</reference>
<feature type="signal peptide" evidence="7">
    <location>
        <begin position="1"/>
        <end position="32"/>
    </location>
</feature>
<dbReference type="VEuPathDB" id="VectorBase:ISCW006076"/>
<feature type="domain" description="Chitin-binding type-2" evidence="8">
    <location>
        <begin position="649"/>
        <end position="706"/>
    </location>
</feature>
<dbReference type="PROSITE" id="PS50940">
    <property type="entry name" value="CHIT_BIND_II"/>
    <property type="match status" value="13"/>
</dbReference>
<keyword evidence="5" id="KW-0325">Glycoprotein</keyword>
<dbReference type="Gene3D" id="2.170.140.10">
    <property type="entry name" value="Chitin binding domain"/>
    <property type="match status" value="12"/>
</dbReference>
<keyword evidence="1" id="KW-0147">Chitin-binding</keyword>
<feature type="domain" description="Chitin-binding type-2" evidence="8">
    <location>
        <begin position="300"/>
        <end position="358"/>
    </location>
</feature>
<evidence type="ECO:0000259" key="8">
    <source>
        <dbReference type="PROSITE" id="PS50940"/>
    </source>
</evidence>
<feature type="domain" description="Chitin-binding type-2" evidence="8">
    <location>
        <begin position="239"/>
        <end position="296"/>
    </location>
</feature>
<dbReference type="OrthoDB" id="7250310at2759"/>
<keyword evidence="2 7" id="KW-0732">Signal</keyword>
<feature type="domain" description="Chitin-binding type-2" evidence="8">
    <location>
        <begin position="759"/>
        <end position="816"/>
    </location>
</feature>
<feature type="domain" description="Chitin-binding type-2" evidence="8">
    <location>
        <begin position="55"/>
        <end position="112"/>
    </location>
</feature>
<evidence type="ECO:0000256" key="1">
    <source>
        <dbReference type="ARBA" id="ARBA00022669"/>
    </source>
</evidence>
<feature type="region of interest" description="Disordered" evidence="6">
    <location>
        <begin position="963"/>
        <end position="986"/>
    </location>
</feature>
<proteinExistence type="predicted"/>
<accession>A0A4D5S122</accession>
<dbReference type="SMART" id="SM00494">
    <property type="entry name" value="ChtBD2"/>
    <property type="match status" value="13"/>
</dbReference>
<dbReference type="PANTHER" id="PTHR23301:SF0">
    <property type="entry name" value="CHITIN-BINDING TYPE-2 DOMAIN-CONTAINING PROTEIN-RELATED"/>
    <property type="match status" value="1"/>
</dbReference>
<dbReference type="GO" id="GO:0008061">
    <property type="term" value="F:chitin binding"/>
    <property type="evidence" value="ECO:0007669"/>
    <property type="project" value="UniProtKB-KW"/>
</dbReference>
<evidence type="ECO:0000256" key="3">
    <source>
        <dbReference type="ARBA" id="ARBA00022737"/>
    </source>
</evidence>
<dbReference type="InterPro" id="IPR002557">
    <property type="entry name" value="Chitin-bd_dom"/>
</dbReference>
<dbReference type="InterPro" id="IPR051940">
    <property type="entry name" value="Chitin_bind-dev_reg"/>
</dbReference>
<dbReference type="VEuPathDB" id="VectorBase:ISCP_024801"/>
<name>A0A4D5S122_IXOSC</name>
<organism evidence="9">
    <name type="scientific">Ixodes scapularis</name>
    <name type="common">Black-legged tick</name>
    <name type="synonym">Deer tick</name>
    <dbReference type="NCBI Taxonomy" id="6945"/>
    <lineage>
        <taxon>Eukaryota</taxon>
        <taxon>Metazoa</taxon>
        <taxon>Ecdysozoa</taxon>
        <taxon>Arthropoda</taxon>
        <taxon>Chelicerata</taxon>
        <taxon>Arachnida</taxon>
        <taxon>Acari</taxon>
        <taxon>Parasitiformes</taxon>
        <taxon>Ixodida</taxon>
        <taxon>Ixodoidea</taxon>
        <taxon>Ixodidae</taxon>
        <taxon>Ixodinae</taxon>
        <taxon>Ixodes</taxon>
    </lineage>
</organism>
<feature type="chain" id="PRO_5020021050" evidence="7">
    <location>
        <begin position="33"/>
        <end position="986"/>
    </location>
</feature>
<dbReference type="EMBL" id="GHJT01009379">
    <property type="protein sequence ID" value="MOY43350.1"/>
    <property type="molecule type" value="Transcribed_RNA"/>
</dbReference>
<evidence type="ECO:0000313" key="9">
    <source>
        <dbReference type="EMBL" id="MOY43350.1"/>
    </source>
</evidence>
<evidence type="ECO:0000256" key="2">
    <source>
        <dbReference type="ARBA" id="ARBA00022729"/>
    </source>
</evidence>
<dbReference type="VEuPathDB" id="VectorBase:ISCI006076"/>
<feature type="domain" description="Chitin-binding type-2" evidence="8">
    <location>
        <begin position="182"/>
        <end position="236"/>
    </location>
</feature>
<feature type="domain" description="Chitin-binding type-2" evidence="8">
    <location>
        <begin position="122"/>
        <end position="179"/>
    </location>
</feature>
<evidence type="ECO:0000256" key="7">
    <source>
        <dbReference type="SAM" id="SignalP"/>
    </source>
</evidence>
<feature type="domain" description="Chitin-binding type-2" evidence="8">
    <location>
        <begin position="498"/>
        <end position="555"/>
    </location>
</feature>
<dbReference type="GO" id="GO:0005576">
    <property type="term" value="C:extracellular region"/>
    <property type="evidence" value="ECO:0007669"/>
    <property type="project" value="InterPro"/>
</dbReference>
<dbReference type="PANTHER" id="PTHR23301">
    <property type="entry name" value="CHITIN BINDING PERITROPHIN-A"/>
    <property type="match status" value="1"/>
</dbReference>
<keyword evidence="3" id="KW-0677">Repeat</keyword>
<keyword evidence="4" id="KW-1015">Disulfide bond</keyword>
<evidence type="ECO:0000256" key="6">
    <source>
        <dbReference type="SAM" id="MobiDB-lite"/>
    </source>
</evidence>
<protein>
    <submittedName>
        <fullName evidence="9">Putative chitin binding peritrophin-a</fullName>
    </submittedName>
</protein>
<sequence>MTFRAVERGPGVAMLFCCFGLLLVLLAGFARCLDSEGDQHLDPPGNELESLSRDLRFCEGRPDGVYPDLERGCRLFRACQGGRAHAFWCGPGQAFDPESGHCDAAAKVRCLDPHRSLGPSLVGECGGQSDGVYADYGAGCKSFYFCRGGRRTVFNCPGSLLFDWRTSRCRPGQEVSCQNLSCVEGQDGVFPDTADGCRRYYSCRDGVKSELVCPQGQLFQEKSRKCQNSRTVRCQGWTGFSCAGLPDGYYPDFRSGCRNFVLCINSKAKSFACPSDLVFNRRHLACDYPWKATCERPKEVSECSSRSNGVFPVLETNCHDFVVCRDGVMVELGSCPQGKALNALTGTCQPSSLVTCAAAADPDCQGRSDGMYPDVKSGCMAFYVCLGGNRVITSVCPGGSLFDGATATCLPEKLVTCLTREVAEAPDSVAYSQYECDGRIGVFPDYLTLCQGYKVCVDGQERLETCEQGLKYDAESARCRNATEETENACRPPRVVGTFRCQEGNGGVFVDYNSGCKTWHECLGSEGVSYSCPTGQAFDTERLYCRDATKVRCQSSKIGFSMVASIGKNIQTLPTNESGVPVDCGESPAGVYAGSDCQDFHICAPSGLSSHRCPNGSVFNTSNKLCDLSSQHNCTRATEKHVWPGSEDSFSCDSRPDGMYPDYVQDCKRYFVCENGAKTTVYCPVGTLFNELLMVCSKFDDVICKERHALKRPSHDITTITSLPETTSSSNDLTTPILTAFTTTPSPAQGLRPLKDDTGFTCPSGKTGFFADFSSGCQKFHICFRMIRKTYSCPSVLLFNPASKTCDMPNKVDCRPRSSHTKSAHPRDLCYSKSRGYYADHASGCRKYVSCIDGKAVTYQCPSGTLFNMATWTCEAEDSVTCIDNRTVTSLERHAHGIPSRFHFDCNQMEDGFYPDLARHCHVFYRCHRGQKFSHYCKQGLLFNPKTGICDFEGNVKCSMDDQSEEEEVSTAHPLATTARTPRAAN</sequence>
<feature type="domain" description="Chitin-binding type-2" evidence="8">
    <location>
        <begin position="827"/>
        <end position="884"/>
    </location>
</feature>
<feature type="compositionally biased region" description="Low complexity" evidence="6">
    <location>
        <begin position="971"/>
        <end position="986"/>
    </location>
</feature>
<feature type="domain" description="Chitin-binding type-2" evidence="8">
    <location>
        <begin position="433"/>
        <end position="492"/>
    </location>
</feature>
<feature type="domain" description="Chitin-binding type-2" evidence="8">
    <location>
        <begin position="361"/>
        <end position="419"/>
    </location>
</feature>
<feature type="domain" description="Chitin-binding type-2" evidence="8">
    <location>
        <begin position="903"/>
        <end position="960"/>
    </location>
</feature>
<dbReference type="InterPro" id="IPR036508">
    <property type="entry name" value="Chitin-bd_dom_sf"/>
</dbReference>
<feature type="domain" description="Chitin-binding type-2" evidence="8">
    <location>
        <begin position="581"/>
        <end position="636"/>
    </location>
</feature>
<dbReference type="SUPFAM" id="SSF57625">
    <property type="entry name" value="Invertebrate chitin-binding proteins"/>
    <property type="match status" value="13"/>
</dbReference>
<evidence type="ECO:0000256" key="4">
    <source>
        <dbReference type="ARBA" id="ARBA00023157"/>
    </source>
</evidence>
<evidence type="ECO:0000256" key="5">
    <source>
        <dbReference type="ARBA" id="ARBA00023180"/>
    </source>
</evidence>
<dbReference type="Pfam" id="PF01607">
    <property type="entry name" value="CBM_14"/>
    <property type="match status" value="13"/>
</dbReference>